<dbReference type="OrthoDB" id="671439at2759"/>
<gene>
    <name evidence="3" type="primary">LOC111009352</name>
</gene>
<dbReference type="Pfam" id="PF02458">
    <property type="entry name" value="Transferase"/>
    <property type="match status" value="1"/>
</dbReference>
<dbReference type="Gene3D" id="3.30.559.10">
    <property type="entry name" value="Chloramphenicol acetyltransferase-like domain"/>
    <property type="match status" value="1"/>
</dbReference>
<dbReference type="AlphaFoldDB" id="A0A6J1C8H4"/>
<dbReference type="GeneID" id="111009352"/>
<evidence type="ECO:0000313" key="3">
    <source>
        <dbReference type="RefSeq" id="XP_022138100.1"/>
    </source>
</evidence>
<dbReference type="InterPro" id="IPR050898">
    <property type="entry name" value="Plant_acyltransferase"/>
</dbReference>
<proteinExistence type="inferred from homology"/>
<keyword evidence="2" id="KW-1185">Reference proteome</keyword>
<reference evidence="3" key="1">
    <citation type="submission" date="2025-08" db="UniProtKB">
        <authorList>
            <consortium name="RefSeq"/>
        </authorList>
    </citation>
    <scope>IDENTIFICATION</scope>
    <source>
        <strain evidence="3">OHB3-1</strain>
    </source>
</reference>
<dbReference type="Proteomes" id="UP000504603">
    <property type="component" value="Unplaced"/>
</dbReference>
<accession>A0A6J1C8H4</accession>
<organism evidence="2 3">
    <name type="scientific">Momordica charantia</name>
    <name type="common">Bitter gourd</name>
    <name type="synonym">Balsam pear</name>
    <dbReference type="NCBI Taxonomy" id="3673"/>
    <lineage>
        <taxon>Eukaryota</taxon>
        <taxon>Viridiplantae</taxon>
        <taxon>Streptophyta</taxon>
        <taxon>Embryophyta</taxon>
        <taxon>Tracheophyta</taxon>
        <taxon>Spermatophyta</taxon>
        <taxon>Magnoliopsida</taxon>
        <taxon>eudicotyledons</taxon>
        <taxon>Gunneridae</taxon>
        <taxon>Pentapetalae</taxon>
        <taxon>rosids</taxon>
        <taxon>fabids</taxon>
        <taxon>Cucurbitales</taxon>
        <taxon>Cucurbitaceae</taxon>
        <taxon>Momordiceae</taxon>
        <taxon>Momordica</taxon>
    </lineage>
</organism>
<comment type="similarity">
    <text evidence="1">Belongs to the plant acyltransferase family.</text>
</comment>
<dbReference type="KEGG" id="mcha:111009352"/>
<dbReference type="InterPro" id="IPR023213">
    <property type="entry name" value="CAT-like_dom_sf"/>
</dbReference>
<sequence length="162" mass="17963">MAVAPLSITDEDVAKDEPLKLFSPSNPTPEETIFLSNIDLAVAFTVETVYFFEVDPAASAAEISRTVERAVAVLLVPYYFLAGRLQVNRESGRLELVCNNAGVLFVNAKTRVTLKELGDLAAPNPSFCHFVHRPGLHRSLPERALFTIQVYDADERIIKLLF</sequence>
<evidence type="ECO:0000256" key="1">
    <source>
        <dbReference type="ARBA" id="ARBA00009861"/>
    </source>
</evidence>
<protein>
    <submittedName>
        <fullName evidence="3">Putrescine hydroxycinnamoyltransferase 1-like</fullName>
    </submittedName>
</protein>
<evidence type="ECO:0000313" key="2">
    <source>
        <dbReference type="Proteomes" id="UP000504603"/>
    </source>
</evidence>
<dbReference type="RefSeq" id="XP_022138100.1">
    <property type="nucleotide sequence ID" value="XM_022282408.1"/>
</dbReference>
<dbReference type="PANTHER" id="PTHR31147">
    <property type="entry name" value="ACYL TRANSFERASE 4"/>
    <property type="match status" value="1"/>
</dbReference>
<name>A0A6J1C8H4_MOMCH</name>